<comment type="caution">
    <text evidence="2">The sequence shown here is derived from an EMBL/GenBank/DDBJ whole genome shotgun (WGS) entry which is preliminary data.</text>
</comment>
<dbReference type="EMBL" id="JAUFPX010000017">
    <property type="protein sequence ID" value="MDN3592394.1"/>
    <property type="molecule type" value="Genomic_DNA"/>
</dbReference>
<accession>A0ABT8BKV0</accession>
<dbReference type="Proteomes" id="UP001224644">
    <property type="component" value="Unassembled WGS sequence"/>
</dbReference>
<evidence type="ECO:0000313" key="3">
    <source>
        <dbReference type="Proteomes" id="UP001224644"/>
    </source>
</evidence>
<dbReference type="RefSeq" id="WP_238227407.1">
    <property type="nucleotide sequence ID" value="NZ_BPQD01000028.1"/>
</dbReference>
<name>A0ABT8BKV0_9HYPH</name>
<organism evidence="2 3">
    <name type="scientific">Methylobacterium adhaesivum</name>
    <dbReference type="NCBI Taxonomy" id="333297"/>
    <lineage>
        <taxon>Bacteria</taxon>
        <taxon>Pseudomonadati</taxon>
        <taxon>Pseudomonadota</taxon>
        <taxon>Alphaproteobacteria</taxon>
        <taxon>Hyphomicrobiales</taxon>
        <taxon>Methylobacteriaceae</taxon>
        <taxon>Methylobacterium</taxon>
    </lineage>
</organism>
<keyword evidence="3" id="KW-1185">Reference proteome</keyword>
<evidence type="ECO:0000313" key="2">
    <source>
        <dbReference type="EMBL" id="MDN3592394.1"/>
    </source>
</evidence>
<protein>
    <submittedName>
        <fullName evidence="2">Uncharacterized protein</fullName>
    </submittedName>
</protein>
<reference evidence="3" key="1">
    <citation type="journal article" date="2019" name="Int. J. Syst. Evol. Microbiol.">
        <title>The Global Catalogue of Microorganisms (GCM) 10K type strain sequencing project: providing services to taxonomists for standard genome sequencing and annotation.</title>
        <authorList>
            <consortium name="The Broad Institute Genomics Platform"/>
            <consortium name="The Broad Institute Genome Sequencing Center for Infectious Disease"/>
            <person name="Wu L."/>
            <person name="Ma J."/>
        </authorList>
    </citation>
    <scope>NUCLEOTIDE SEQUENCE [LARGE SCALE GENOMIC DNA]</scope>
    <source>
        <strain evidence="3">CECT 7069</strain>
    </source>
</reference>
<gene>
    <name evidence="2" type="ORF">QWZ12_17515</name>
</gene>
<proteinExistence type="predicted"/>
<evidence type="ECO:0000256" key="1">
    <source>
        <dbReference type="SAM" id="MobiDB-lite"/>
    </source>
</evidence>
<sequence length="91" mass="10323">MTTHPIDDDTRTNDDLVGELFRRLFIMRGFHEPVFRAALRDAILSVARAAHVEAEARARRVTERTGSWPTDFSGTPWGQRRPTEGDDLTEG</sequence>
<feature type="region of interest" description="Disordered" evidence="1">
    <location>
        <begin position="56"/>
        <end position="91"/>
    </location>
</feature>